<evidence type="ECO:0000313" key="2">
    <source>
        <dbReference type="Proteomes" id="UP000580861"/>
    </source>
</evidence>
<dbReference type="RefSeq" id="WP_184903162.1">
    <property type="nucleotide sequence ID" value="NZ_JACHMX010000001.1"/>
</dbReference>
<protein>
    <submittedName>
        <fullName evidence="1">Uncharacterized protein</fullName>
    </submittedName>
</protein>
<name>A0A841BEK3_9PSEU</name>
<dbReference type="EMBL" id="JACHMX010000001">
    <property type="protein sequence ID" value="MBB5857215.1"/>
    <property type="molecule type" value="Genomic_DNA"/>
</dbReference>
<evidence type="ECO:0000313" key="1">
    <source>
        <dbReference type="EMBL" id="MBB5857215.1"/>
    </source>
</evidence>
<reference evidence="1 2" key="1">
    <citation type="submission" date="2020-08" db="EMBL/GenBank/DDBJ databases">
        <title>Sequencing the genomes of 1000 actinobacteria strains.</title>
        <authorList>
            <person name="Klenk H.-P."/>
        </authorList>
    </citation>
    <scope>NUCLEOTIDE SEQUENCE [LARGE SCALE GENOMIC DNA]</scope>
    <source>
        <strain evidence="1 2">DSM 45272</strain>
    </source>
</reference>
<accession>A0A841BEK3</accession>
<comment type="caution">
    <text evidence="1">The sequence shown here is derived from an EMBL/GenBank/DDBJ whole genome shotgun (WGS) entry which is preliminary data.</text>
</comment>
<gene>
    <name evidence="1" type="ORF">HDA45_007302</name>
</gene>
<dbReference type="AlphaFoldDB" id="A0A841BEK3"/>
<proteinExistence type="predicted"/>
<dbReference type="Proteomes" id="UP000580861">
    <property type="component" value="Unassembled WGS sequence"/>
</dbReference>
<sequence>MNDEELTLAEQAHLWAEALTRAVNVRVGDADVPFEAVLKSGSSDLPQTVRVSSARRGDPSLTILVEEVQAFLSIDSAPGVSVAYEFEGSPAGLEKGVECRERDGAHALSEMDLVDHVDAFARFGFSLVRFPLFERLKIFRGNSGVALSWVTFDLSWPLVLARKWRP</sequence>
<organism evidence="1 2">
    <name type="scientific">Amycolatopsis umgeniensis</name>
    <dbReference type="NCBI Taxonomy" id="336628"/>
    <lineage>
        <taxon>Bacteria</taxon>
        <taxon>Bacillati</taxon>
        <taxon>Actinomycetota</taxon>
        <taxon>Actinomycetes</taxon>
        <taxon>Pseudonocardiales</taxon>
        <taxon>Pseudonocardiaceae</taxon>
        <taxon>Amycolatopsis</taxon>
    </lineage>
</organism>
<keyword evidence="2" id="KW-1185">Reference proteome</keyword>